<proteinExistence type="predicted"/>
<evidence type="ECO:0000256" key="1">
    <source>
        <dbReference type="SAM" id="Phobius"/>
    </source>
</evidence>
<dbReference type="EMBL" id="JAAAHW010005048">
    <property type="protein sequence ID" value="KAF9970139.1"/>
    <property type="molecule type" value="Genomic_DNA"/>
</dbReference>
<evidence type="ECO:0000313" key="3">
    <source>
        <dbReference type="Proteomes" id="UP000749646"/>
    </source>
</evidence>
<comment type="caution">
    <text evidence="2">The sequence shown here is derived from an EMBL/GenBank/DDBJ whole genome shotgun (WGS) entry which is preliminary data.</text>
</comment>
<keyword evidence="1" id="KW-1133">Transmembrane helix</keyword>
<accession>A0A9P6M7T5</accession>
<protein>
    <submittedName>
        <fullName evidence="2">Uncharacterized protein</fullName>
    </submittedName>
</protein>
<evidence type="ECO:0000313" key="2">
    <source>
        <dbReference type="EMBL" id="KAF9970139.1"/>
    </source>
</evidence>
<keyword evidence="1" id="KW-0472">Membrane</keyword>
<reference evidence="2" key="1">
    <citation type="journal article" date="2020" name="Fungal Divers.">
        <title>Resolving the Mortierellaceae phylogeny through synthesis of multi-gene phylogenetics and phylogenomics.</title>
        <authorList>
            <person name="Vandepol N."/>
            <person name="Liber J."/>
            <person name="Desiro A."/>
            <person name="Na H."/>
            <person name="Kennedy M."/>
            <person name="Barry K."/>
            <person name="Grigoriev I.V."/>
            <person name="Miller A.N."/>
            <person name="O'Donnell K."/>
            <person name="Stajich J.E."/>
            <person name="Bonito G."/>
        </authorList>
    </citation>
    <scope>NUCLEOTIDE SEQUENCE</scope>
    <source>
        <strain evidence="2">MES-2147</strain>
    </source>
</reference>
<feature type="transmembrane region" description="Helical" evidence="1">
    <location>
        <begin position="18"/>
        <end position="39"/>
    </location>
</feature>
<keyword evidence="3" id="KW-1185">Reference proteome</keyword>
<gene>
    <name evidence="2" type="ORF">BGZ65_011370</name>
</gene>
<sequence length="83" mass="8498">MNDFPPAAPNDFAADAKLILGVLCALFSLAGSIVVWGIVVEEGENVEDVDLDAICDEIGACVFVGDDGDAAAASEEECAVPLL</sequence>
<organism evidence="2 3">
    <name type="scientific">Modicella reniformis</name>
    <dbReference type="NCBI Taxonomy" id="1440133"/>
    <lineage>
        <taxon>Eukaryota</taxon>
        <taxon>Fungi</taxon>
        <taxon>Fungi incertae sedis</taxon>
        <taxon>Mucoromycota</taxon>
        <taxon>Mortierellomycotina</taxon>
        <taxon>Mortierellomycetes</taxon>
        <taxon>Mortierellales</taxon>
        <taxon>Mortierellaceae</taxon>
        <taxon>Modicella</taxon>
    </lineage>
</organism>
<keyword evidence="1" id="KW-0812">Transmembrane</keyword>
<name>A0A9P6M7T5_9FUNG</name>
<dbReference type="Proteomes" id="UP000749646">
    <property type="component" value="Unassembled WGS sequence"/>
</dbReference>
<dbReference type="AlphaFoldDB" id="A0A9P6M7T5"/>